<dbReference type="AlphaFoldDB" id="A0A2J0YZ70"/>
<dbReference type="InterPro" id="IPR038293">
    <property type="entry name" value="ATPase_inh_sub_z_sf"/>
</dbReference>
<comment type="caution">
    <text evidence="1">The sequence shown here is derived from an EMBL/GenBank/DDBJ whole genome shotgun (WGS) entry which is preliminary data.</text>
</comment>
<evidence type="ECO:0000313" key="2">
    <source>
        <dbReference type="Proteomes" id="UP000231987"/>
    </source>
</evidence>
<dbReference type="InterPro" id="IPR009945">
    <property type="entry name" value="ATPase_inh_sub_z"/>
</dbReference>
<dbReference type="Gene3D" id="1.10.790.20">
    <property type="entry name" value="Domain of unknown function DUF1476"/>
    <property type="match status" value="1"/>
</dbReference>
<organism evidence="1 2">
    <name type="scientific">Rhizobium meliloti</name>
    <name type="common">Ensifer meliloti</name>
    <name type="synonym">Sinorhizobium meliloti</name>
    <dbReference type="NCBI Taxonomy" id="382"/>
    <lineage>
        <taxon>Bacteria</taxon>
        <taxon>Pseudomonadati</taxon>
        <taxon>Pseudomonadota</taxon>
        <taxon>Alphaproteobacteria</taxon>
        <taxon>Hyphomicrobiales</taxon>
        <taxon>Rhizobiaceae</taxon>
        <taxon>Sinorhizobium/Ensifer group</taxon>
        <taxon>Sinorhizobium</taxon>
    </lineage>
</organism>
<evidence type="ECO:0000313" key="1">
    <source>
        <dbReference type="EMBL" id="PJR13575.1"/>
    </source>
</evidence>
<dbReference type="Pfam" id="PF07345">
    <property type="entry name" value="ATPaseInh_sub_z"/>
    <property type="match status" value="1"/>
</dbReference>
<dbReference type="EMBL" id="NJGD01000009">
    <property type="protein sequence ID" value="PJR13575.1"/>
    <property type="molecule type" value="Genomic_DNA"/>
</dbReference>
<sequence>MTTMQDREKAFEAKFALDEELRFKATARRNKLLGLWAAGLLAKSDPEAYASEIVAADFEEAGHEDVVRKIKADFDAAGVAISEDDIRVRMIELLSEAVAQLQKN</sequence>
<reference evidence="1 2" key="1">
    <citation type="submission" date="2017-06" db="EMBL/GenBank/DDBJ databases">
        <title>Ensifer strains isolated from leguminous trees and herbs display diverse denitrification phenotypes with some acting as strong N2O sinks.</title>
        <authorList>
            <person name="Woliy K."/>
            <person name="Mania D."/>
            <person name="Bakken L.R."/>
            <person name="Frostegard A."/>
        </authorList>
    </citation>
    <scope>NUCLEOTIDE SEQUENCE [LARGE SCALE GENOMIC DNA]</scope>
    <source>
        <strain evidence="1 2">AC50a</strain>
    </source>
</reference>
<protein>
    <submittedName>
        <fullName evidence="1">Uncharacterized protein</fullName>
    </submittedName>
</protein>
<name>A0A2J0YZ70_RHIML</name>
<accession>A0A2J0YZ70</accession>
<dbReference type="PIRSF" id="PIRSF031780">
    <property type="entry name" value="UCP031780"/>
    <property type="match status" value="1"/>
</dbReference>
<dbReference type="Proteomes" id="UP000231987">
    <property type="component" value="Unassembled WGS sequence"/>
</dbReference>
<dbReference type="RefSeq" id="WP_018095079.1">
    <property type="nucleotide sequence ID" value="NZ_CP141212.1"/>
</dbReference>
<proteinExistence type="predicted"/>
<gene>
    <name evidence="1" type="ORF">CEJ86_20470</name>
</gene>